<evidence type="ECO:0000313" key="3">
    <source>
        <dbReference type="EMBL" id="RHY05106.1"/>
    </source>
</evidence>
<protein>
    <submittedName>
        <fullName evidence="3">Uncharacterized protein</fullName>
    </submittedName>
</protein>
<dbReference type="VEuPathDB" id="FungiDB:H257_01324"/>
<dbReference type="Proteomes" id="UP000266196">
    <property type="component" value="Unassembled WGS sequence"/>
</dbReference>
<dbReference type="EMBL" id="QUTE01017745">
    <property type="protein sequence ID" value="RHY91859.1"/>
    <property type="molecule type" value="Genomic_DNA"/>
</dbReference>
<evidence type="ECO:0000313" key="5">
    <source>
        <dbReference type="EMBL" id="RHY91859.1"/>
    </source>
</evidence>
<dbReference type="Proteomes" id="UP000265427">
    <property type="component" value="Unassembled WGS sequence"/>
</dbReference>
<keyword evidence="1" id="KW-0175">Coiled coil</keyword>
<organism evidence="3 7">
    <name type="scientific">Aphanomyces astaci</name>
    <name type="common">Crayfish plague agent</name>
    <dbReference type="NCBI Taxonomy" id="112090"/>
    <lineage>
        <taxon>Eukaryota</taxon>
        <taxon>Sar</taxon>
        <taxon>Stramenopiles</taxon>
        <taxon>Oomycota</taxon>
        <taxon>Saprolegniomycetes</taxon>
        <taxon>Saprolegniales</taxon>
        <taxon>Verrucalvaceae</taxon>
        <taxon>Aphanomyces</taxon>
    </lineage>
</organism>
<dbReference type="EMBL" id="QUTA01004167">
    <property type="protein sequence ID" value="RHY20821.1"/>
    <property type="molecule type" value="Genomic_DNA"/>
</dbReference>
<dbReference type="Proteomes" id="UP000275652">
    <property type="component" value="Unassembled WGS sequence"/>
</dbReference>
<feature type="region of interest" description="Disordered" evidence="2">
    <location>
        <begin position="118"/>
        <end position="138"/>
    </location>
</feature>
<evidence type="ECO:0000313" key="4">
    <source>
        <dbReference type="EMBL" id="RHY20821.1"/>
    </source>
</evidence>
<name>A0A397ADG3_APHAT</name>
<gene>
    <name evidence="4" type="ORF">DYB25_013851</name>
    <name evidence="6" type="ORF">DYB28_003182</name>
    <name evidence="5" type="ORF">DYB31_016617</name>
    <name evidence="3" type="ORF">DYB36_005647</name>
</gene>
<feature type="coiled-coil region" evidence="1">
    <location>
        <begin position="30"/>
        <end position="64"/>
    </location>
</feature>
<evidence type="ECO:0000313" key="9">
    <source>
        <dbReference type="Proteomes" id="UP000266239"/>
    </source>
</evidence>
<dbReference type="Proteomes" id="UP000266239">
    <property type="component" value="Unassembled WGS sequence"/>
</dbReference>
<reference evidence="7 8" key="2">
    <citation type="submission" date="2018-08" db="EMBL/GenBank/DDBJ databases">
        <title>Aphanomyces genome sequencing and annotation.</title>
        <authorList>
            <person name="Minardi D."/>
            <person name="Oidtmann B."/>
            <person name="Van Der Giezen M."/>
            <person name="Studholme D.J."/>
        </authorList>
    </citation>
    <scope>NUCLEOTIDE SEQUENCE [LARGE SCALE GENOMIC DNA]</scope>
    <source>
        <strain evidence="5 8">197901</strain>
        <strain evidence="3 7">Kv</strain>
        <strain evidence="4 9">Yx</strain>
    </source>
</reference>
<evidence type="ECO:0000256" key="1">
    <source>
        <dbReference type="SAM" id="Coils"/>
    </source>
</evidence>
<sequence>MPAVSHELHQTKGTFCVCPNPRPVNMYYAHDTVAEENERLRQELKRVMTESKSLQHQVTQLKQAAEREAAFRQVLESEHETLRRFICSSFGLPTSTGSTGYGGGFNPTEVPYTLSLTRSWSDPTKQSSSTEDSTGATRVLTKSAEAILASRTPSVVRKGERSVRLQEDWIKEADTPMTTVYGLGSEPWSRLLADWSQGDAKKHDYLNQWLSYHLDGKRDAKSPFSNPRVELKSMNSHMLAGFLQLVVPVLQASRPDLNVDVYTKDYVGHSLRIVLEDKHSRSSAIHDNNNYTAAPSSTCFDTSRGSLRCLAPIHEHLPIR</sequence>
<evidence type="ECO:0000313" key="7">
    <source>
        <dbReference type="Proteomes" id="UP000265427"/>
    </source>
</evidence>
<evidence type="ECO:0000313" key="10">
    <source>
        <dbReference type="Proteomes" id="UP000275652"/>
    </source>
</evidence>
<proteinExistence type="predicted"/>
<evidence type="ECO:0000256" key="2">
    <source>
        <dbReference type="SAM" id="MobiDB-lite"/>
    </source>
</evidence>
<dbReference type="EMBL" id="QUTI01047008">
    <property type="protein sequence ID" value="RLN99721.1"/>
    <property type="molecule type" value="Genomic_DNA"/>
</dbReference>
<feature type="compositionally biased region" description="Polar residues" evidence="2">
    <location>
        <begin position="118"/>
        <end position="136"/>
    </location>
</feature>
<accession>A0A397ADG3</accession>
<reference evidence="6 10" key="1">
    <citation type="journal article" date="2018" name="J. Invertebr. Pathol.">
        <title>New genotyping method for the causative agent of crayfish plague (Aphanomyces astaci) based on whole genome data.</title>
        <authorList>
            <person name="Minardi D."/>
            <person name="Studholme D.J."/>
            <person name="van der Giezen M."/>
            <person name="Pretto T."/>
            <person name="Oidtmann B."/>
        </authorList>
    </citation>
    <scope>NUCLEOTIDE SEQUENCE [LARGE SCALE GENOMIC DNA]</scope>
    <source>
        <strain evidence="6 10">KB13</strain>
    </source>
</reference>
<evidence type="ECO:0000313" key="8">
    <source>
        <dbReference type="Proteomes" id="UP000266196"/>
    </source>
</evidence>
<dbReference type="AlphaFoldDB" id="A0A397ADG3"/>
<evidence type="ECO:0000313" key="6">
    <source>
        <dbReference type="EMBL" id="RLN99721.1"/>
    </source>
</evidence>
<comment type="caution">
    <text evidence="3">The sequence shown here is derived from an EMBL/GenBank/DDBJ whole genome shotgun (WGS) entry which is preliminary data.</text>
</comment>
<dbReference type="EMBL" id="QUSZ01006626">
    <property type="protein sequence ID" value="RHY05106.1"/>
    <property type="molecule type" value="Genomic_DNA"/>
</dbReference>